<keyword evidence="4 7" id="KW-0812">Transmembrane</keyword>
<dbReference type="PANTHER" id="PTHR16172:SF41">
    <property type="entry name" value="MAJOR FACILITATOR SUPERFAMILY DOMAIN-CONTAINING PROTEIN 6-LIKE"/>
    <property type="match status" value="1"/>
</dbReference>
<evidence type="ECO:0000256" key="6">
    <source>
        <dbReference type="ARBA" id="ARBA00023136"/>
    </source>
</evidence>
<evidence type="ECO:0000256" key="5">
    <source>
        <dbReference type="ARBA" id="ARBA00022989"/>
    </source>
</evidence>
<evidence type="ECO:0000256" key="4">
    <source>
        <dbReference type="ARBA" id="ARBA00022692"/>
    </source>
</evidence>
<dbReference type="InterPro" id="IPR051717">
    <property type="entry name" value="MFS_MFSD6"/>
</dbReference>
<evidence type="ECO:0000313" key="9">
    <source>
        <dbReference type="EMBL" id="MFC0475767.1"/>
    </source>
</evidence>
<comment type="subcellular location">
    <subcellularLocation>
        <location evidence="1">Cell membrane</location>
        <topology evidence="1">Multi-pass membrane protein</topology>
    </subcellularLocation>
</comment>
<feature type="transmembrane region" description="Helical" evidence="7">
    <location>
        <begin position="214"/>
        <end position="234"/>
    </location>
</feature>
<accession>A0ABV6KR04</accession>
<dbReference type="PANTHER" id="PTHR16172">
    <property type="entry name" value="MAJOR FACILITATOR SUPERFAMILY DOMAIN-CONTAINING PROTEIN 6-LIKE"/>
    <property type="match status" value="1"/>
</dbReference>
<dbReference type="RefSeq" id="WP_377058136.1">
    <property type="nucleotide sequence ID" value="NZ_JBHLUU010000032.1"/>
</dbReference>
<evidence type="ECO:0000259" key="8">
    <source>
        <dbReference type="PROSITE" id="PS50850"/>
    </source>
</evidence>
<feature type="transmembrane region" description="Helical" evidence="7">
    <location>
        <begin position="301"/>
        <end position="325"/>
    </location>
</feature>
<dbReference type="SUPFAM" id="SSF103473">
    <property type="entry name" value="MFS general substrate transporter"/>
    <property type="match status" value="1"/>
</dbReference>
<evidence type="ECO:0000256" key="2">
    <source>
        <dbReference type="ARBA" id="ARBA00005241"/>
    </source>
</evidence>
<gene>
    <name evidence="9" type="ORF">ACFFHF_10985</name>
</gene>
<feature type="transmembrane region" description="Helical" evidence="7">
    <location>
        <begin position="346"/>
        <end position="367"/>
    </location>
</feature>
<sequence length="404" mass="43917">MELLKSVAQQPKVTSLSAMKAVYNLRLFYFLTGLTGGLLGPYLTTLFSYNGLSSNQVGIVMSIGTCISVLIQPIWGMLVDRYQCTRLILTLSLAVPGILAYFYNTGLFMMMVIIYSVSTIFAASQIPTSDSYAVEAAKQAKKTYGSIRSLGSFGNALGGFAGGLYLSYFLIDSIWVPYLILNVAAITVVLILPFNRSRKSVSGNSPFSKGVKELITNPIFIVFLLGCFMVNQTLTAFNTYFVLSFQAIGGSFSLAGTALLIASLTNVPAMVLASRVINRIGYEKTLLFAATAYIVRWGIQLFFPIPFVVIGIQVLHGLSFGFFYIAAVEYVAKITGKHIQATGQSVFNMVFVGLAGMVGNLLNGYLFEVGGPNLMYLSCSISSCFGAILLFYVYKITKQRLNPA</sequence>
<dbReference type="Pfam" id="PF12832">
    <property type="entry name" value="MFS_1_like"/>
    <property type="match status" value="1"/>
</dbReference>
<evidence type="ECO:0000256" key="1">
    <source>
        <dbReference type="ARBA" id="ARBA00004651"/>
    </source>
</evidence>
<dbReference type="InterPro" id="IPR036259">
    <property type="entry name" value="MFS_trans_sf"/>
</dbReference>
<proteinExistence type="inferred from homology"/>
<keyword evidence="3" id="KW-0813">Transport</keyword>
<dbReference type="EMBL" id="JBHLUU010000032">
    <property type="protein sequence ID" value="MFC0475767.1"/>
    <property type="molecule type" value="Genomic_DNA"/>
</dbReference>
<keyword evidence="10" id="KW-1185">Reference proteome</keyword>
<feature type="transmembrane region" description="Helical" evidence="7">
    <location>
        <begin position="240"/>
        <end position="264"/>
    </location>
</feature>
<dbReference type="PROSITE" id="PS50850">
    <property type="entry name" value="MFS"/>
    <property type="match status" value="1"/>
</dbReference>
<feature type="transmembrane region" description="Helical" evidence="7">
    <location>
        <begin position="87"/>
        <end position="103"/>
    </location>
</feature>
<dbReference type="InterPro" id="IPR024989">
    <property type="entry name" value="MFS_assoc_dom"/>
</dbReference>
<evidence type="ECO:0000313" key="10">
    <source>
        <dbReference type="Proteomes" id="UP001589738"/>
    </source>
</evidence>
<dbReference type="Proteomes" id="UP001589738">
    <property type="component" value="Unassembled WGS sequence"/>
</dbReference>
<organism evidence="9 10">
    <name type="scientific">Robertmurraya beringensis</name>
    <dbReference type="NCBI Taxonomy" id="641660"/>
    <lineage>
        <taxon>Bacteria</taxon>
        <taxon>Bacillati</taxon>
        <taxon>Bacillota</taxon>
        <taxon>Bacilli</taxon>
        <taxon>Bacillales</taxon>
        <taxon>Bacillaceae</taxon>
        <taxon>Robertmurraya</taxon>
    </lineage>
</organism>
<evidence type="ECO:0000256" key="7">
    <source>
        <dbReference type="SAM" id="Phobius"/>
    </source>
</evidence>
<feature type="transmembrane region" description="Helical" evidence="7">
    <location>
        <begin position="147"/>
        <end position="168"/>
    </location>
</feature>
<feature type="transmembrane region" description="Helical" evidence="7">
    <location>
        <begin position="56"/>
        <end position="75"/>
    </location>
</feature>
<comment type="similarity">
    <text evidence="2">Belongs to the major facilitator superfamily. MFSD6 family.</text>
</comment>
<comment type="caution">
    <text evidence="9">The sequence shown here is derived from an EMBL/GenBank/DDBJ whole genome shotgun (WGS) entry which is preliminary data.</text>
</comment>
<name>A0ABV6KR04_9BACI</name>
<dbReference type="Gene3D" id="1.20.1250.20">
    <property type="entry name" value="MFS general substrate transporter like domains"/>
    <property type="match status" value="2"/>
</dbReference>
<dbReference type="InterPro" id="IPR020846">
    <property type="entry name" value="MFS_dom"/>
</dbReference>
<feature type="transmembrane region" description="Helical" evidence="7">
    <location>
        <begin position="373"/>
        <end position="394"/>
    </location>
</feature>
<feature type="domain" description="Major facilitator superfamily (MFS) profile" evidence="8">
    <location>
        <begin position="21"/>
        <end position="398"/>
    </location>
</feature>
<keyword evidence="5 7" id="KW-1133">Transmembrane helix</keyword>
<feature type="transmembrane region" description="Helical" evidence="7">
    <location>
        <begin position="109"/>
        <end position="126"/>
    </location>
</feature>
<evidence type="ECO:0000256" key="3">
    <source>
        <dbReference type="ARBA" id="ARBA00022448"/>
    </source>
</evidence>
<feature type="transmembrane region" description="Helical" evidence="7">
    <location>
        <begin position="174"/>
        <end position="194"/>
    </location>
</feature>
<feature type="transmembrane region" description="Helical" evidence="7">
    <location>
        <begin position="21"/>
        <end position="44"/>
    </location>
</feature>
<reference evidence="9 10" key="1">
    <citation type="submission" date="2024-09" db="EMBL/GenBank/DDBJ databases">
        <authorList>
            <person name="Sun Q."/>
            <person name="Mori K."/>
        </authorList>
    </citation>
    <scope>NUCLEOTIDE SEQUENCE [LARGE SCALE GENOMIC DNA]</scope>
    <source>
        <strain evidence="9 10">CGMCC 1.9126</strain>
    </source>
</reference>
<keyword evidence="6 7" id="KW-0472">Membrane</keyword>
<protein>
    <submittedName>
        <fullName evidence="9">MFS transporter</fullName>
    </submittedName>
</protein>